<keyword evidence="4" id="KW-0132">Cell division</keyword>
<evidence type="ECO:0000256" key="2">
    <source>
        <dbReference type="ARBA" id="ARBA00024764"/>
    </source>
</evidence>
<dbReference type="GO" id="GO:0051301">
    <property type="term" value="P:cell division"/>
    <property type="evidence" value="ECO:0007669"/>
    <property type="project" value="UniProtKB-KW"/>
</dbReference>
<name>A0A0R2I1P2_9LACO</name>
<evidence type="ECO:0000313" key="5">
    <source>
        <dbReference type="Proteomes" id="UP000050934"/>
    </source>
</evidence>
<dbReference type="PATRIC" id="fig|396268.3.peg.126"/>
<dbReference type="AlphaFoldDB" id="A0A0R2I1P2"/>
<dbReference type="PANTHER" id="PTHR40083">
    <property type="entry name" value="UPF0122 PROTEIN CBO2450/CLC_2298"/>
    <property type="match status" value="1"/>
</dbReference>
<dbReference type="NCBIfam" id="NF001070">
    <property type="entry name" value="PRK00118.1-6"/>
    <property type="match status" value="1"/>
</dbReference>
<proteinExistence type="inferred from homology"/>
<protein>
    <recommendedName>
        <fullName evidence="3">UPF0122 protein IV45_GL000127</fullName>
    </recommendedName>
</protein>
<dbReference type="InterPro" id="IPR013324">
    <property type="entry name" value="RNA_pol_sigma_r3/r4-like"/>
</dbReference>
<dbReference type="PANTHER" id="PTHR40083:SF1">
    <property type="entry name" value="UPF0122 PROTEIN YLXM"/>
    <property type="match status" value="1"/>
</dbReference>
<dbReference type="InterPro" id="IPR007394">
    <property type="entry name" value="UPF0122"/>
</dbReference>
<dbReference type="NCBIfam" id="NF001068">
    <property type="entry name" value="PRK00118.1-4"/>
    <property type="match status" value="1"/>
</dbReference>
<gene>
    <name evidence="4" type="ORF">IV45_GL000127</name>
</gene>
<keyword evidence="4" id="KW-0131">Cell cycle</keyword>
<accession>A0A0R2I1P2</accession>
<sequence length="113" mass="13609">MELAKNERVNALLEFYQPLLTDKQEEYIELYYADDYSLGEIAENFAVSRQAVYDNIKRTVKALEDYEQKLHLYRDFVKRNEQADQIKQYVQDHYPDDQYLNKLVNGMETLEEE</sequence>
<evidence type="ECO:0000313" key="4">
    <source>
        <dbReference type="EMBL" id="KRN59090.1"/>
    </source>
</evidence>
<dbReference type="HAMAP" id="MF_00245">
    <property type="entry name" value="UPF0122"/>
    <property type="match status" value="1"/>
</dbReference>
<dbReference type="SUPFAM" id="SSF88659">
    <property type="entry name" value="Sigma3 and sigma4 domains of RNA polymerase sigma factors"/>
    <property type="match status" value="1"/>
</dbReference>
<dbReference type="Pfam" id="PF04297">
    <property type="entry name" value="UPF0122"/>
    <property type="match status" value="1"/>
</dbReference>
<dbReference type="RefSeq" id="WP_057740471.1">
    <property type="nucleotide sequence ID" value="NZ_JQBW01000006.1"/>
</dbReference>
<dbReference type="InterPro" id="IPR054831">
    <property type="entry name" value="UPF0122_fam_protein"/>
</dbReference>
<organism evidence="4 5">
    <name type="scientific">Limosilactobacillus secaliphilus</name>
    <dbReference type="NCBI Taxonomy" id="396268"/>
    <lineage>
        <taxon>Bacteria</taxon>
        <taxon>Bacillati</taxon>
        <taxon>Bacillota</taxon>
        <taxon>Bacilli</taxon>
        <taxon>Lactobacillales</taxon>
        <taxon>Lactobacillaceae</taxon>
        <taxon>Limosilactobacillus</taxon>
    </lineage>
</organism>
<dbReference type="InterPro" id="IPR036388">
    <property type="entry name" value="WH-like_DNA-bd_sf"/>
</dbReference>
<dbReference type="EMBL" id="JQBW01000006">
    <property type="protein sequence ID" value="KRN59090.1"/>
    <property type="molecule type" value="Genomic_DNA"/>
</dbReference>
<comment type="function">
    <text evidence="2 3">Might take part in the signal recognition particle (SRP) pathway. This is inferred from the conservation of its genetic proximity to ftsY/ffh. May be a regulatory protein.</text>
</comment>
<keyword evidence="5" id="KW-1185">Reference proteome</keyword>
<comment type="caution">
    <text evidence="4">The sequence shown here is derived from an EMBL/GenBank/DDBJ whole genome shotgun (WGS) entry which is preliminary data.</text>
</comment>
<reference evidence="4 5" key="1">
    <citation type="journal article" date="2015" name="Genome Announc.">
        <title>Expanding the biotechnology potential of lactobacilli through comparative genomics of 213 strains and associated genera.</title>
        <authorList>
            <person name="Sun Z."/>
            <person name="Harris H.M."/>
            <person name="McCann A."/>
            <person name="Guo C."/>
            <person name="Argimon S."/>
            <person name="Zhang W."/>
            <person name="Yang X."/>
            <person name="Jeffery I.B."/>
            <person name="Cooney J.C."/>
            <person name="Kagawa T.F."/>
            <person name="Liu W."/>
            <person name="Song Y."/>
            <person name="Salvetti E."/>
            <person name="Wrobel A."/>
            <person name="Rasinkangas P."/>
            <person name="Parkhill J."/>
            <person name="Rea M.C."/>
            <person name="O'Sullivan O."/>
            <person name="Ritari J."/>
            <person name="Douillard F.P."/>
            <person name="Paul Ross R."/>
            <person name="Yang R."/>
            <person name="Briner A.E."/>
            <person name="Felis G.E."/>
            <person name="de Vos W.M."/>
            <person name="Barrangou R."/>
            <person name="Klaenhammer T.R."/>
            <person name="Caufield P.W."/>
            <person name="Cui Y."/>
            <person name="Zhang H."/>
            <person name="O'Toole P.W."/>
        </authorList>
    </citation>
    <scope>NUCLEOTIDE SEQUENCE [LARGE SCALE GENOMIC DNA]</scope>
    <source>
        <strain evidence="4 5">DSM 17896</strain>
    </source>
</reference>
<evidence type="ECO:0000256" key="1">
    <source>
        <dbReference type="ARBA" id="ARBA00008720"/>
    </source>
</evidence>
<dbReference type="Gene3D" id="1.10.10.10">
    <property type="entry name" value="Winged helix-like DNA-binding domain superfamily/Winged helix DNA-binding domain"/>
    <property type="match status" value="1"/>
</dbReference>
<comment type="similarity">
    <text evidence="1 3">Belongs to the UPF0122 family.</text>
</comment>
<dbReference type="Proteomes" id="UP000050934">
    <property type="component" value="Unassembled WGS sequence"/>
</dbReference>
<dbReference type="STRING" id="396268.IV45_GL000127"/>
<evidence type="ECO:0000256" key="3">
    <source>
        <dbReference type="HAMAP-Rule" id="MF_00245"/>
    </source>
</evidence>
<dbReference type="NCBIfam" id="NF045758">
    <property type="entry name" value="YlxM"/>
    <property type="match status" value="1"/>
</dbReference>